<reference evidence="8" key="1">
    <citation type="submission" date="2016-10" db="EMBL/GenBank/DDBJ databases">
        <authorList>
            <person name="Varghese N."/>
            <person name="Submissions S."/>
        </authorList>
    </citation>
    <scope>NUCLEOTIDE SEQUENCE [LARGE SCALE GENOMIC DNA]</scope>
    <source>
        <strain evidence="8">DSM 23515</strain>
    </source>
</reference>
<dbReference type="PANTHER" id="PTHR42776">
    <property type="entry name" value="SERINE PEPTIDASE S9 FAMILY MEMBER"/>
    <property type="match status" value="1"/>
</dbReference>
<gene>
    <name evidence="7" type="ORF">SAMN04488033_11498</name>
</gene>
<dbReference type="Proteomes" id="UP000199116">
    <property type="component" value="Unassembled WGS sequence"/>
</dbReference>
<dbReference type="InterPro" id="IPR002470">
    <property type="entry name" value="Peptidase_S9A"/>
</dbReference>
<organism evidence="7 8">
    <name type="scientific">Salegentibacter agarivorans</name>
    <dbReference type="NCBI Taxonomy" id="345907"/>
    <lineage>
        <taxon>Bacteria</taxon>
        <taxon>Pseudomonadati</taxon>
        <taxon>Bacteroidota</taxon>
        <taxon>Flavobacteriia</taxon>
        <taxon>Flavobacteriales</taxon>
        <taxon>Flavobacteriaceae</taxon>
        <taxon>Salegentibacter</taxon>
    </lineage>
</organism>
<dbReference type="InterPro" id="IPR015943">
    <property type="entry name" value="WD40/YVTN_repeat-like_dom_sf"/>
</dbReference>
<dbReference type="GO" id="GO:0004177">
    <property type="term" value="F:aminopeptidase activity"/>
    <property type="evidence" value="ECO:0007669"/>
    <property type="project" value="UniProtKB-KW"/>
</dbReference>
<dbReference type="EMBL" id="FOOH01000014">
    <property type="protein sequence ID" value="SFF92447.1"/>
    <property type="molecule type" value="Genomic_DNA"/>
</dbReference>
<accession>A0A1I2MSH0</accession>
<evidence type="ECO:0000256" key="1">
    <source>
        <dbReference type="ARBA" id="ARBA00022670"/>
    </source>
</evidence>
<keyword evidence="8" id="KW-1185">Reference proteome</keyword>
<dbReference type="GO" id="GO:0004252">
    <property type="term" value="F:serine-type endopeptidase activity"/>
    <property type="evidence" value="ECO:0007669"/>
    <property type="project" value="InterPro"/>
</dbReference>
<dbReference type="AlphaFoldDB" id="A0A1I2MSH0"/>
<evidence type="ECO:0000256" key="3">
    <source>
        <dbReference type="ARBA" id="ARBA00022825"/>
    </source>
</evidence>
<evidence type="ECO:0000313" key="8">
    <source>
        <dbReference type="Proteomes" id="UP000199116"/>
    </source>
</evidence>
<evidence type="ECO:0000256" key="4">
    <source>
        <dbReference type="SAM" id="SignalP"/>
    </source>
</evidence>
<keyword evidence="2" id="KW-0378">Hydrolase</keyword>
<dbReference type="InterPro" id="IPR011042">
    <property type="entry name" value="6-blade_b-propeller_TolB-like"/>
</dbReference>
<dbReference type="RefSeq" id="WP_093304939.1">
    <property type="nucleotide sequence ID" value="NZ_FOOH01000014.1"/>
</dbReference>
<dbReference type="SUPFAM" id="SSF53474">
    <property type="entry name" value="alpha/beta-Hydrolases"/>
    <property type="match status" value="1"/>
</dbReference>
<keyword evidence="1" id="KW-0645">Protease</keyword>
<proteinExistence type="predicted"/>
<dbReference type="GO" id="GO:0006508">
    <property type="term" value="P:proteolysis"/>
    <property type="evidence" value="ECO:0007669"/>
    <property type="project" value="UniProtKB-KW"/>
</dbReference>
<name>A0A1I2MSH0_9FLAO</name>
<dbReference type="InterPro" id="IPR023302">
    <property type="entry name" value="Pept_S9A_N"/>
</dbReference>
<sequence>MKYFVYLMAFLSLPVFAQQNHEPEDYTIEQFYENTRIGGGYFSPDEDKLLVSSDKSGIFNLFEIDISSEEMQQITSSEEDSYFAIDYVPNSESILYSADKGGNEINHIYLLEPNENPTDLTPGENEKAQFAGWNNEKTGFYYLSNKRNPQFFDLYEMEMQSRESELIYKNEENLSFEDISHNGKLIALTKSITTSENKLYLYNLETEEMTELSEESAQYSASGFDKNDEHFYYITNAGREFKSLIAYNLETNQSSNLFETNWDVMYSYLSENDKYRVTGINEDGKNSLIIENTKTGEEVDLPDMENEDIVAVNISDSEELMRLTIGTAKAPNNLYVYNFSSGELKKLTNTLNPEINPEDLVSAEVVRYESFDGLEIPAIYYKPHQATKDNKVPALVWVHGGPGGQSRVGYSALIQYLVNQGYAILAVNNRGSSGYGKTFFKMDDKKHGEEDLKDCIWGKKWLQEQEYIDSEKIGILGGSYGGYMTMAAMTFTPDEFEAGVNIFGVTNWLRTLKSIPPYWEAFREALYEEMGDPVKDSVALYNKSPLFHAEQVKNPVMVLQGANDPRVLQVESDEIVAALKENNVPVEYVVFEDEGHGFIKKENEIEGYRQIRQFLDKYLKEEE</sequence>
<evidence type="ECO:0000259" key="5">
    <source>
        <dbReference type="Pfam" id="PF00326"/>
    </source>
</evidence>
<evidence type="ECO:0000313" key="7">
    <source>
        <dbReference type="EMBL" id="SFF92447.1"/>
    </source>
</evidence>
<feature type="chain" id="PRO_5011458576" evidence="4">
    <location>
        <begin position="18"/>
        <end position="623"/>
    </location>
</feature>
<dbReference type="Gene3D" id="2.130.10.10">
    <property type="entry name" value="YVTN repeat-like/Quinoprotein amine dehydrogenase"/>
    <property type="match status" value="1"/>
</dbReference>
<dbReference type="InterPro" id="IPR001375">
    <property type="entry name" value="Peptidase_S9_cat"/>
</dbReference>
<dbReference type="Pfam" id="PF00326">
    <property type="entry name" value="Peptidase_S9"/>
    <property type="match status" value="1"/>
</dbReference>
<keyword evidence="7" id="KW-0031">Aminopeptidase</keyword>
<dbReference type="SUPFAM" id="SSF82171">
    <property type="entry name" value="DPP6 N-terminal domain-like"/>
    <property type="match status" value="1"/>
</dbReference>
<feature type="signal peptide" evidence="4">
    <location>
        <begin position="1"/>
        <end position="17"/>
    </location>
</feature>
<dbReference type="Pfam" id="PF02897">
    <property type="entry name" value="Peptidase_S9_N"/>
    <property type="match status" value="1"/>
</dbReference>
<dbReference type="Gene3D" id="2.120.10.30">
    <property type="entry name" value="TolB, C-terminal domain"/>
    <property type="match status" value="1"/>
</dbReference>
<evidence type="ECO:0000259" key="6">
    <source>
        <dbReference type="Pfam" id="PF02897"/>
    </source>
</evidence>
<keyword evidence="3" id="KW-0720">Serine protease</keyword>
<dbReference type="PRINTS" id="PR00862">
    <property type="entry name" value="PROLIGOPTASE"/>
</dbReference>
<evidence type="ECO:0000256" key="2">
    <source>
        <dbReference type="ARBA" id="ARBA00022801"/>
    </source>
</evidence>
<keyword evidence="4" id="KW-0732">Signal</keyword>
<feature type="domain" description="Peptidase S9A N-terminal" evidence="6">
    <location>
        <begin position="78"/>
        <end position="348"/>
    </location>
</feature>
<protein>
    <submittedName>
        <fullName evidence="7">Dipeptidyl aminopeptidase/acylaminoacyl peptidase</fullName>
    </submittedName>
</protein>
<dbReference type="InterPro" id="IPR029058">
    <property type="entry name" value="AB_hydrolase_fold"/>
</dbReference>
<dbReference type="PANTHER" id="PTHR42776:SF27">
    <property type="entry name" value="DIPEPTIDYL PEPTIDASE FAMILY MEMBER 6"/>
    <property type="match status" value="1"/>
</dbReference>
<dbReference type="Gene3D" id="3.40.50.1820">
    <property type="entry name" value="alpha/beta hydrolase"/>
    <property type="match status" value="1"/>
</dbReference>
<feature type="domain" description="Peptidase S9 prolyl oligopeptidase catalytic" evidence="5">
    <location>
        <begin position="411"/>
        <end position="621"/>
    </location>
</feature>